<evidence type="ECO:0000256" key="3">
    <source>
        <dbReference type="ARBA" id="ARBA00022763"/>
    </source>
</evidence>
<reference evidence="12" key="1">
    <citation type="submission" date="2022-10" db="EMBL/GenBank/DDBJ databases">
        <authorList>
            <person name="Chen Y."/>
            <person name="Dougan E. K."/>
            <person name="Chan C."/>
            <person name="Rhodes N."/>
            <person name="Thang M."/>
        </authorList>
    </citation>
    <scope>NUCLEOTIDE SEQUENCE</scope>
</reference>
<dbReference type="Pfam" id="PF05491">
    <property type="entry name" value="WHD_RuvB"/>
    <property type="match status" value="1"/>
</dbReference>
<dbReference type="EMBL" id="CAMXCT030000001">
    <property type="protein sequence ID" value="CAL4759180.1"/>
    <property type="molecule type" value="Genomic_DNA"/>
</dbReference>
<dbReference type="SUPFAM" id="SSF52540">
    <property type="entry name" value="P-loop containing nucleoside triphosphate hydrolases"/>
    <property type="match status" value="1"/>
</dbReference>
<keyword evidence="10" id="KW-1133">Transmembrane helix</keyword>
<dbReference type="InterPro" id="IPR003593">
    <property type="entry name" value="AAA+_ATPase"/>
</dbReference>
<sequence length="818" mass="89916">MSRETILSNKPEAKDDDQSLRPQHMREMVGQRAVFERLEIAVDASRKRNEPLGHILLDGPPGLGKTTFATVIPRDLGVSLQIASGAALAAPKDIIPYLTNAEEGSVLFIDEIHRLPKSVEEFLYPAMEDFRIDIALGEGVNARTINMTLRHFTLIGATTRTGLLSAPMRDRFQMREHLDFYSVEELTEIVRRNARKLNVDVTDDGAEEIAGRSRGTPRLANNRLRWVRDYATSKADGRVNRDLACAALDMQGIDNQGLDPQDRRYLETIISIYGGGPVGVEAIAHTINTAPDTLIDDVEPYLLRRGLVIRSPRGRRVTQATYDHLGIQPPEPPSPDGQRMMQVAVDQVVDMIAMRHGFMSTTGAMHVAGFVASAGMSLRAFIGVCLADLDHVLFHATVGVLMMQMTIVQVIGMAVVIHSRVAAVFAMLMIVVGMFGGHGFTLIELLVVILIIGILMALLLPAVNAARESARAVESKNNLKQMTLAMQQFNSANGNYPPSYLAYEYNPANYIDATKQHFTGYSHLEGYSIHVLLLPFLEQKLIMEEVDLSKPYNFYVQLALDNPSGSDRPLFTLADGSQIPLSALRVPTYVSPGEPRDEIREQKHHPINYVMNLGTWFIWDPITGEGGNGAGYPNSELKDSEFTDGLGTTMAFAEVKAWAPYFRDSNRTHAELGEFPPDTPADLAAVIGAPNQYKETGHTEWFNGHVHHAGFTTVFPPNAKVMIGDRTSSSAATVNLTNTGNVDVDWTNKQEGKNHFSATPDYSPTYAAITARGYFSGGVNVAMMDGSVRTIANNVNLGVWRALSTRDGGEKLPNSVMQ</sequence>
<dbReference type="InterPro" id="IPR008824">
    <property type="entry name" value="RuvB-like_N"/>
</dbReference>
<evidence type="ECO:0000256" key="9">
    <source>
        <dbReference type="SAM" id="MobiDB-lite"/>
    </source>
</evidence>
<evidence type="ECO:0000256" key="4">
    <source>
        <dbReference type="ARBA" id="ARBA00022801"/>
    </source>
</evidence>
<dbReference type="SMART" id="SM00382">
    <property type="entry name" value="AAA"/>
    <property type="match status" value="1"/>
</dbReference>
<dbReference type="GO" id="GO:0016787">
    <property type="term" value="F:hydrolase activity"/>
    <property type="evidence" value="ECO:0007669"/>
    <property type="project" value="UniProtKB-KW"/>
</dbReference>
<organism evidence="12">
    <name type="scientific">Cladocopium goreaui</name>
    <dbReference type="NCBI Taxonomy" id="2562237"/>
    <lineage>
        <taxon>Eukaryota</taxon>
        <taxon>Sar</taxon>
        <taxon>Alveolata</taxon>
        <taxon>Dinophyceae</taxon>
        <taxon>Suessiales</taxon>
        <taxon>Symbiodiniaceae</taxon>
        <taxon>Cladocopium</taxon>
    </lineage>
</organism>
<dbReference type="HAMAP" id="MF_00016">
    <property type="entry name" value="DNA_HJ_migration_RuvB"/>
    <property type="match status" value="1"/>
</dbReference>
<evidence type="ECO:0000259" key="11">
    <source>
        <dbReference type="SMART" id="SM00382"/>
    </source>
</evidence>
<dbReference type="NCBIfam" id="TIGR00635">
    <property type="entry name" value="ruvB"/>
    <property type="match status" value="1"/>
</dbReference>
<dbReference type="SUPFAM" id="SSF54523">
    <property type="entry name" value="Pili subunits"/>
    <property type="match status" value="1"/>
</dbReference>
<dbReference type="Pfam" id="PF17864">
    <property type="entry name" value="AAA_lid_4"/>
    <property type="match status" value="1"/>
</dbReference>
<evidence type="ECO:0000313" key="13">
    <source>
        <dbReference type="EMBL" id="CAL1125243.1"/>
    </source>
</evidence>
<gene>
    <name evidence="12" type="ORF">C1SCF055_LOCUS458</name>
</gene>
<dbReference type="AlphaFoldDB" id="A0A9P1FDE1"/>
<dbReference type="NCBIfam" id="TIGR04294">
    <property type="entry name" value="pre_pil_HX9DG"/>
    <property type="match status" value="1"/>
</dbReference>
<dbReference type="GO" id="GO:0009378">
    <property type="term" value="F:four-way junction helicase activity"/>
    <property type="evidence" value="ECO:0007669"/>
    <property type="project" value="InterPro"/>
</dbReference>
<dbReference type="GO" id="GO:0005524">
    <property type="term" value="F:ATP binding"/>
    <property type="evidence" value="ECO:0007669"/>
    <property type="project" value="UniProtKB-KW"/>
</dbReference>
<feature type="compositionally biased region" description="Basic and acidic residues" evidence="9">
    <location>
        <begin position="11"/>
        <end position="22"/>
    </location>
</feature>
<keyword evidence="10" id="KW-0812">Transmembrane</keyword>
<keyword evidence="6" id="KW-0238">DNA-binding</keyword>
<feature type="transmembrane region" description="Helical" evidence="10">
    <location>
        <begin position="394"/>
        <end position="416"/>
    </location>
</feature>
<evidence type="ECO:0000256" key="2">
    <source>
        <dbReference type="ARBA" id="ARBA00022741"/>
    </source>
</evidence>
<dbReference type="GO" id="GO:0006281">
    <property type="term" value="P:DNA repair"/>
    <property type="evidence" value="ECO:0007669"/>
    <property type="project" value="UniProtKB-KW"/>
</dbReference>
<dbReference type="InterPro" id="IPR036390">
    <property type="entry name" value="WH_DNA-bd_sf"/>
</dbReference>
<protein>
    <submittedName>
        <fullName evidence="14">Holliday junction branch migration complex subunit RuvB</fullName>
    </submittedName>
</protein>
<dbReference type="Pfam" id="PF07963">
    <property type="entry name" value="N_methyl"/>
    <property type="match status" value="1"/>
</dbReference>
<feature type="transmembrane region" description="Helical" evidence="10">
    <location>
        <begin position="364"/>
        <end position="382"/>
    </location>
</feature>
<keyword evidence="7" id="KW-0233">DNA recombination</keyword>
<keyword evidence="8" id="KW-0234">DNA repair</keyword>
<evidence type="ECO:0000256" key="5">
    <source>
        <dbReference type="ARBA" id="ARBA00022840"/>
    </source>
</evidence>
<keyword evidence="5" id="KW-0067">ATP-binding</keyword>
<proteinExistence type="inferred from homology"/>
<dbReference type="Gene3D" id="1.10.10.10">
    <property type="entry name" value="Winged helix-like DNA-binding domain superfamily/Winged helix DNA-binding domain"/>
    <property type="match status" value="1"/>
</dbReference>
<evidence type="ECO:0000256" key="8">
    <source>
        <dbReference type="ARBA" id="ARBA00023204"/>
    </source>
</evidence>
<dbReference type="Pfam" id="PF07596">
    <property type="entry name" value="SBP_bac_10"/>
    <property type="match status" value="1"/>
</dbReference>
<evidence type="ECO:0000256" key="10">
    <source>
        <dbReference type="SAM" id="Phobius"/>
    </source>
</evidence>
<dbReference type="GO" id="GO:0003677">
    <property type="term" value="F:DNA binding"/>
    <property type="evidence" value="ECO:0007669"/>
    <property type="project" value="UniProtKB-KW"/>
</dbReference>
<evidence type="ECO:0000313" key="12">
    <source>
        <dbReference type="EMBL" id="CAI3971868.1"/>
    </source>
</evidence>
<dbReference type="InterPro" id="IPR041445">
    <property type="entry name" value="AAA_lid_4"/>
</dbReference>
<feature type="domain" description="AAA+ ATPase" evidence="11">
    <location>
        <begin position="51"/>
        <end position="182"/>
    </location>
</feature>
<dbReference type="InterPro" id="IPR012902">
    <property type="entry name" value="N_methyl_site"/>
</dbReference>
<keyword evidence="10" id="KW-0472">Membrane</keyword>
<keyword evidence="1" id="KW-0963">Cytoplasm</keyword>
<accession>A0A9P1FDE1</accession>
<keyword evidence="2" id="KW-0547">Nucleotide-binding</keyword>
<dbReference type="Gene3D" id="1.10.8.60">
    <property type="match status" value="1"/>
</dbReference>
<keyword evidence="15" id="KW-1185">Reference proteome</keyword>
<dbReference type="InterPro" id="IPR004605">
    <property type="entry name" value="DNA_helicase_Holl-junc_RuvB"/>
</dbReference>
<dbReference type="OrthoDB" id="10265467at2759"/>
<evidence type="ECO:0000256" key="7">
    <source>
        <dbReference type="ARBA" id="ARBA00023172"/>
    </source>
</evidence>
<evidence type="ECO:0000313" key="14">
    <source>
        <dbReference type="EMBL" id="CAL4759180.1"/>
    </source>
</evidence>
<dbReference type="InterPro" id="IPR008823">
    <property type="entry name" value="RuvB_wg_C"/>
</dbReference>
<feature type="region of interest" description="Disordered" evidence="9">
    <location>
        <begin position="1"/>
        <end position="22"/>
    </location>
</feature>
<dbReference type="NCBIfam" id="NF000868">
    <property type="entry name" value="PRK00080.1"/>
    <property type="match status" value="1"/>
</dbReference>
<dbReference type="SUPFAM" id="SSF46785">
    <property type="entry name" value="Winged helix' DNA-binding domain"/>
    <property type="match status" value="1"/>
</dbReference>
<dbReference type="Gene3D" id="3.30.700.10">
    <property type="entry name" value="Glycoprotein, Type 4 Pilin"/>
    <property type="match status" value="1"/>
</dbReference>
<dbReference type="EMBL" id="CAMXCT020000001">
    <property type="protein sequence ID" value="CAL1125243.1"/>
    <property type="molecule type" value="Genomic_DNA"/>
</dbReference>
<keyword evidence="3" id="KW-0227">DNA damage</keyword>
<dbReference type="InterPro" id="IPR011453">
    <property type="entry name" value="DUF1559"/>
</dbReference>
<dbReference type="GO" id="GO:0006310">
    <property type="term" value="P:DNA recombination"/>
    <property type="evidence" value="ECO:0007669"/>
    <property type="project" value="UniProtKB-KW"/>
</dbReference>
<dbReference type="Proteomes" id="UP001152797">
    <property type="component" value="Unassembled WGS sequence"/>
</dbReference>
<dbReference type="InterPro" id="IPR045584">
    <property type="entry name" value="Pilin-like"/>
</dbReference>
<comment type="caution">
    <text evidence="12">The sequence shown here is derived from an EMBL/GenBank/DDBJ whole genome shotgun (WGS) entry which is preliminary data.</text>
</comment>
<evidence type="ECO:0000256" key="6">
    <source>
        <dbReference type="ARBA" id="ARBA00023125"/>
    </source>
</evidence>
<dbReference type="Pfam" id="PF05496">
    <property type="entry name" value="RuvB_N"/>
    <property type="match status" value="1"/>
</dbReference>
<keyword evidence="4" id="KW-0378">Hydrolase</keyword>
<dbReference type="InterPro" id="IPR036388">
    <property type="entry name" value="WH-like_DNA-bd_sf"/>
</dbReference>
<dbReference type="InterPro" id="IPR027417">
    <property type="entry name" value="P-loop_NTPase"/>
</dbReference>
<dbReference type="PANTHER" id="PTHR42848:SF1">
    <property type="entry name" value="HOLLIDAY JUNCTION BRANCH MIGRATION COMPLEX SUBUNIT RUVB"/>
    <property type="match status" value="1"/>
</dbReference>
<dbReference type="NCBIfam" id="TIGR02532">
    <property type="entry name" value="IV_pilin_GFxxxE"/>
    <property type="match status" value="1"/>
</dbReference>
<feature type="transmembrane region" description="Helical" evidence="10">
    <location>
        <begin position="421"/>
        <end position="440"/>
    </location>
</feature>
<evidence type="ECO:0000313" key="15">
    <source>
        <dbReference type="Proteomes" id="UP001152797"/>
    </source>
</evidence>
<dbReference type="InterPro" id="IPR027558">
    <property type="entry name" value="Pre_pil_HX9DG_C"/>
</dbReference>
<dbReference type="CDD" id="cd00009">
    <property type="entry name" value="AAA"/>
    <property type="match status" value="1"/>
</dbReference>
<name>A0A9P1FDE1_9DINO</name>
<dbReference type="EMBL" id="CAMXCT010000001">
    <property type="protein sequence ID" value="CAI3971868.1"/>
    <property type="molecule type" value="Genomic_DNA"/>
</dbReference>
<feature type="transmembrane region" description="Helical" evidence="10">
    <location>
        <begin position="446"/>
        <end position="466"/>
    </location>
</feature>
<dbReference type="Gene3D" id="3.40.50.300">
    <property type="entry name" value="P-loop containing nucleotide triphosphate hydrolases"/>
    <property type="match status" value="1"/>
</dbReference>
<reference evidence="13" key="2">
    <citation type="submission" date="2024-04" db="EMBL/GenBank/DDBJ databases">
        <authorList>
            <person name="Chen Y."/>
            <person name="Shah S."/>
            <person name="Dougan E. K."/>
            <person name="Thang M."/>
            <person name="Chan C."/>
        </authorList>
    </citation>
    <scope>NUCLEOTIDE SEQUENCE [LARGE SCALE GENOMIC DNA]</scope>
</reference>
<evidence type="ECO:0000256" key="1">
    <source>
        <dbReference type="ARBA" id="ARBA00022490"/>
    </source>
</evidence>
<dbReference type="PANTHER" id="PTHR42848">
    <property type="match status" value="1"/>
</dbReference>